<dbReference type="InterPro" id="IPR000595">
    <property type="entry name" value="cNMP-bd_dom"/>
</dbReference>
<dbReference type="OrthoDB" id="1092431at2"/>
<evidence type="ECO:0000313" key="3">
    <source>
        <dbReference type="Proteomes" id="UP000306229"/>
    </source>
</evidence>
<dbReference type="AlphaFoldDB" id="A0A5B7TZ16"/>
<evidence type="ECO:0000259" key="1">
    <source>
        <dbReference type="PROSITE" id="PS50042"/>
    </source>
</evidence>
<organism evidence="2 3">
    <name type="scientific">Aureibaculum algae</name>
    <dbReference type="NCBI Taxonomy" id="2584122"/>
    <lineage>
        <taxon>Bacteria</taxon>
        <taxon>Pseudomonadati</taxon>
        <taxon>Bacteroidota</taxon>
        <taxon>Flavobacteriia</taxon>
        <taxon>Flavobacteriales</taxon>
        <taxon>Flavobacteriaceae</taxon>
        <taxon>Aureibaculum</taxon>
    </lineage>
</organism>
<dbReference type="PROSITE" id="PS50042">
    <property type="entry name" value="CNMP_BINDING_3"/>
    <property type="match status" value="1"/>
</dbReference>
<gene>
    <name evidence="2" type="ORF">FF125_16840</name>
</gene>
<protein>
    <submittedName>
        <fullName evidence="2">Crp/Fnr family transcriptional regulator</fullName>
    </submittedName>
</protein>
<name>A0A5B7TZ16_9FLAO</name>
<sequence length="199" mass="23418">MSISTLVYTTMTASLTQFLKDRFATSEDEISEVVKYFKHIKVNKDEVLVESDKVCHYFFFVVKGCVKTCFIDSLGHETTRYIAFENEFISNLKSFIEQTPSSEYVCAIEPSELLAISYTDFRYALNRTTLFKDVYIKLLEKTYLYNHWRIETLLRLDAKQRYEYMLKNNKQHVQRLSNKNLSSFLGITQESLSRVKGKK</sequence>
<accession>A0A5B7TZ16</accession>
<dbReference type="CDD" id="cd00038">
    <property type="entry name" value="CAP_ED"/>
    <property type="match status" value="1"/>
</dbReference>
<evidence type="ECO:0000313" key="2">
    <source>
        <dbReference type="EMBL" id="QCX40027.1"/>
    </source>
</evidence>
<feature type="domain" description="Cyclic nucleotide-binding" evidence="1">
    <location>
        <begin position="26"/>
        <end position="142"/>
    </location>
</feature>
<dbReference type="InterPro" id="IPR014710">
    <property type="entry name" value="RmlC-like_jellyroll"/>
</dbReference>
<dbReference type="InterPro" id="IPR018490">
    <property type="entry name" value="cNMP-bd_dom_sf"/>
</dbReference>
<keyword evidence="3" id="KW-1185">Reference proteome</keyword>
<dbReference type="SUPFAM" id="SSF51206">
    <property type="entry name" value="cAMP-binding domain-like"/>
    <property type="match status" value="1"/>
</dbReference>
<dbReference type="Pfam" id="PF00027">
    <property type="entry name" value="cNMP_binding"/>
    <property type="match status" value="1"/>
</dbReference>
<proteinExistence type="predicted"/>
<dbReference type="Proteomes" id="UP000306229">
    <property type="component" value="Chromosome"/>
</dbReference>
<dbReference type="Gene3D" id="2.60.120.10">
    <property type="entry name" value="Jelly Rolls"/>
    <property type="match status" value="1"/>
</dbReference>
<reference evidence="2 3" key="1">
    <citation type="submission" date="2019-05" db="EMBL/GenBank/DDBJ databases">
        <title>Algicella ahnfeltiae gen. nov., sp. nov., a novel marine bacterium of the family Flavobacteriaceae isolated from a red alga.</title>
        <authorList>
            <person name="Nedashkovskaya O.I."/>
            <person name="Kukhlevskiy A.D."/>
            <person name="Kim S.-G."/>
            <person name="Zhukova N.V."/>
            <person name="Mikhailov V.V."/>
        </authorList>
    </citation>
    <scope>NUCLEOTIDE SEQUENCE [LARGE SCALE GENOMIC DNA]</scope>
    <source>
        <strain evidence="2 3">10Alg115</strain>
    </source>
</reference>
<dbReference type="KEGG" id="fbe:FF125_16840"/>
<dbReference type="EMBL" id="CP040749">
    <property type="protein sequence ID" value="QCX40027.1"/>
    <property type="molecule type" value="Genomic_DNA"/>
</dbReference>